<name>A0A151WJ24_9HYME</name>
<organism evidence="7 8">
    <name type="scientific">Mycetomoellerius zeteki</name>
    <dbReference type="NCBI Taxonomy" id="64791"/>
    <lineage>
        <taxon>Eukaryota</taxon>
        <taxon>Metazoa</taxon>
        <taxon>Ecdysozoa</taxon>
        <taxon>Arthropoda</taxon>
        <taxon>Hexapoda</taxon>
        <taxon>Insecta</taxon>
        <taxon>Pterygota</taxon>
        <taxon>Neoptera</taxon>
        <taxon>Endopterygota</taxon>
        <taxon>Hymenoptera</taxon>
        <taxon>Apocrita</taxon>
        <taxon>Aculeata</taxon>
        <taxon>Formicoidea</taxon>
        <taxon>Formicidae</taxon>
        <taxon>Myrmicinae</taxon>
        <taxon>Mycetomoellerius</taxon>
    </lineage>
</organism>
<evidence type="ECO:0000256" key="5">
    <source>
        <dbReference type="ARBA" id="ARBA00023136"/>
    </source>
</evidence>
<evidence type="ECO:0000313" key="8">
    <source>
        <dbReference type="Proteomes" id="UP000075809"/>
    </source>
</evidence>
<feature type="transmembrane region" description="Helical" evidence="6">
    <location>
        <begin position="188"/>
        <end position="211"/>
    </location>
</feature>
<feature type="transmembrane region" description="Helical" evidence="6">
    <location>
        <begin position="36"/>
        <end position="56"/>
    </location>
</feature>
<dbReference type="AlphaFoldDB" id="A0A151WJ24"/>
<feature type="transmembrane region" description="Helical" evidence="6">
    <location>
        <begin position="6"/>
        <end position="24"/>
    </location>
</feature>
<evidence type="ECO:0000256" key="2">
    <source>
        <dbReference type="ARBA" id="ARBA00022475"/>
    </source>
</evidence>
<comment type="subcellular location">
    <subcellularLocation>
        <location evidence="1 6">Cell membrane</location>
        <topology evidence="1 6">Multi-pass membrane protein</topology>
    </subcellularLocation>
</comment>
<feature type="transmembrane region" description="Helical" evidence="6">
    <location>
        <begin position="96"/>
        <end position="113"/>
    </location>
</feature>
<accession>A0A151WJ24</accession>
<dbReference type="GO" id="GO:0050909">
    <property type="term" value="P:sensory perception of taste"/>
    <property type="evidence" value="ECO:0007669"/>
    <property type="project" value="InterPro"/>
</dbReference>
<evidence type="ECO:0000313" key="7">
    <source>
        <dbReference type="EMBL" id="KYQ47873.1"/>
    </source>
</evidence>
<keyword evidence="6" id="KW-0675">Receptor</keyword>
<feature type="transmembrane region" description="Helical" evidence="6">
    <location>
        <begin position="353"/>
        <end position="372"/>
    </location>
</feature>
<dbReference type="InterPro" id="IPR013604">
    <property type="entry name" value="7TM_chemorcpt"/>
</dbReference>
<keyword evidence="4 6" id="KW-1133">Transmembrane helix</keyword>
<evidence type="ECO:0000256" key="6">
    <source>
        <dbReference type="RuleBase" id="RU363108"/>
    </source>
</evidence>
<dbReference type="GO" id="GO:0007165">
    <property type="term" value="P:signal transduction"/>
    <property type="evidence" value="ECO:0007669"/>
    <property type="project" value="UniProtKB-KW"/>
</dbReference>
<reference evidence="7 8" key="1">
    <citation type="submission" date="2015-09" db="EMBL/GenBank/DDBJ databases">
        <title>Trachymyrmex zeteki WGS genome.</title>
        <authorList>
            <person name="Nygaard S."/>
            <person name="Hu H."/>
            <person name="Boomsma J."/>
            <person name="Zhang G."/>
        </authorList>
    </citation>
    <scope>NUCLEOTIDE SEQUENCE [LARGE SCALE GENOMIC DNA]</scope>
    <source>
        <strain evidence="7">Tzet28-1</strain>
        <tissue evidence="7">Whole body</tissue>
    </source>
</reference>
<keyword evidence="5 6" id="KW-0472">Membrane</keyword>
<keyword evidence="2 6" id="KW-1003">Cell membrane</keyword>
<protein>
    <recommendedName>
        <fullName evidence="6">Gustatory receptor</fullName>
    </recommendedName>
</protein>
<keyword evidence="3 6" id="KW-0812">Transmembrane</keyword>
<evidence type="ECO:0000256" key="1">
    <source>
        <dbReference type="ARBA" id="ARBA00004651"/>
    </source>
</evidence>
<keyword evidence="6" id="KW-0807">Transducer</keyword>
<feature type="transmembrane region" description="Helical" evidence="6">
    <location>
        <begin position="62"/>
        <end position="84"/>
    </location>
</feature>
<dbReference type="Pfam" id="PF08395">
    <property type="entry name" value="7tm_7"/>
    <property type="match status" value="1"/>
</dbReference>
<comment type="similarity">
    <text evidence="6">Belongs to the insect chemoreceptor superfamily. Gustatory receptor (GR) family.</text>
</comment>
<dbReference type="Proteomes" id="UP000075809">
    <property type="component" value="Unassembled WGS sequence"/>
</dbReference>
<dbReference type="GO" id="GO:0005886">
    <property type="term" value="C:plasma membrane"/>
    <property type="evidence" value="ECO:0007669"/>
    <property type="project" value="UniProtKB-SubCell"/>
</dbReference>
<keyword evidence="8" id="KW-1185">Reference proteome</keyword>
<gene>
    <name evidence="7" type="ORF">ALC60_13139</name>
</gene>
<evidence type="ECO:0000256" key="3">
    <source>
        <dbReference type="ARBA" id="ARBA00022692"/>
    </source>
</evidence>
<feature type="transmembrane region" description="Helical" evidence="6">
    <location>
        <begin position="406"/>
        <end position="427"/>
    </location>
</feature>
<proteinExistence type="inferred from homology"/>
<comment type="function">
    <text evidence="6">Gustatory receptor which mediates acceptance or avoidance behavior, depending on its substrates.</text>
</comment>
<evidence type="ECO:0000256" key="4">
    <source>
        <dbReference type="ARBA" id="ARBA00022989"/>
    </source>
</evidence>
<sequence>MTKTIQTALAPLLIIGSFCGLGLFEYPLGQPRPYFTYLYFSITWTLFTYFFYYLVYNSYTPYLYISWPNVIIMITAIVTMLVGIFRFKRINISKCLKILIFFKIILFIYWILLHEKRIIYIFKLLYLENKSYQNEPRCILKLKVNTLMYMINTLMKLELKICLRKLSIVDDTLEALGTAKKYQWLHNWIIRMITGWIVLSLFMNASDSFWLNYKYFSITRMCVPFLGNYLLHVNTLSALTWGTMLGFQQVNKNIHVFYFDLLKDDADCTKRQNRLLVNQRRTEAKECKKYMWIAMHVHLQLCLISRELNKIFNIQMSLQMTSYFAFIVELCREIYTIYINKNKRMFEQLLDSIFVYIWGIVYSIMILTLNHICQTVYYKANETITILYKLSNNNLDEDLREQVNNYYIISNRILTIYSYSYLTLLFIQLFI</sequence>
<dbReference type="EMBL" id="KQ983049">
    <property type="protein sequence ID" value="KYQ47873.1"/>
    <property type="molecule type" value="Genomic_DNA"/>
</dbReference>